<organism evidence="1 2">
    <name type="scientific">Tetradesmus obliquus</name>
    <name type="common">Green alga</name>
    <name type="synonym">Acutodesmus obliquus</name>
    <dbReference type="NCBI Taxonomy" id="3088"/>
    <lineage>
        <taxon>Eukaryota</taxon>
        <taxon>Viridiplantae</taxon>
        <taxon>Chlorophyta</taxon>
        <taxon>core chlorophytes</taxon>
        <taxon>Chlorophyceae</taxon>
        <taxon>CS clade</taxon>
        <taxon>Sphaeropleales</taxon>
        <taxon>Scenedesmaceae</taxon>
        <taxon>Tetradesmus</taxon>
    </lineage>
</organism>
<protein>
    <recommendedName>
        <fullName evidence="3">Dirigent protein</fullName>
    </recommendedName>
</protein>
<accession>A0ABY8UDF7</accession>
<dbReference type="Gene3D" id="2.40.480.10">
    <property type="entry name" value="Allene oxide cyclase-like"/>
    <property type="match status" value="1"/>
</dbReference>
<evidence type="ECO:0000313" key="2">
    <source>
        <dbReference type="Proteomes" id="UP001244341"/>
    </source>
</evidence>
<evidence type="ECO:0000313" key="1">
    <source>
        <dbReference type="EMBL" id="WIA19394.1"/>
    </source>
</evidence>
<dbReference type="EMBL" id="CP126217">
    <property type="protein sequence ID" value="WIA19394.1"/>
    <property type="molecule type" value="Genomic_DNA"/>
</dbReference>
<keyword evidence="2" id="KW-1185">Reference proteome</keyword>
<name>A0ABY8UDF7_TETOB</name>
<proteinExistence type="predicted"/>
<reference evidence="1 2" key="1">
    <citation type="submission" date="2023-05" db="EMBL/GenBank/DDBJ databases">
        <title>A 100% complete, gapless, phased diploid assembly of the Scenedesmus obliquus UTEX 3031 genome.</title>
        <authorList>
            <person name="Biondi T.C."/>
            <person name="Hanschen E.R."/>
            <person name="Kwon T."/>
            <person name="Eng W."/>
            <person name="Kruse C.P.S."/>
            <person name="Koehler S.I."/>
            <person name="Kunde Y."/>
            <person name="Gleasner C.D."/>
            <person name="You Mak K.T."/>
            <person name="Polle J."/>
            <person name="Hovde B.T."/>
            <person name="Starkenburg S.R."/>
        </authorList>
    </citation>
    <scope>NUCLEOTIDE SEQUENCE [LARGE SCALE GENOMIC DNA]</scope>
    <source>
        <strain evidence="1 2">DOE0152z</strain>
    </source>
</reference>
<dbReference type="Proteomes" id="UP001244341">
    <property type="component" value="Chromosome 10b"/>
</dbReference>
<evidence type="ECO:0008006" key="3">
    <source>
        <dbReference type="Google" id="ProtNLM"/>
    </source>
</evidence>
<dbReference type="InterPro" id="IPR044859">
    <property type="entry name" value="Allene_oxi_cyc_Dirigent"/>
</dbReference>
<gene>
    <name evidence="1" type="ORF">OEZ85_004014</name>
</gene>
<sequence>MNHRKPRDPPLGSLSLYNKDTKMYQPVTLDSSYWYYRISVNMYDTFTDSFAPSPGKASLVSTVFVGDVFDNSTGIKVGTFQSAGVSTVLRADLTLQYLATTGIELGPNGDDAIFTQVALDGANFAEKVADLDLAILGGTGQYKGATGDVRYTGTQVTKPDNLYVLEMAVPRFKRF</sequence>